<dbReference type="EMBL" id="QEAS01000050">
    <property type="protein sequence ID" value="PWG77955.1"/>
    <property type="molecule type" value="Genomic_DNA"/>
</dbReference>
<protein>
    <submittedName>
        <fullName evidence="2">Uncharacterized protein</fullName>
    </submittedName>
</protein>
<feature type="transmembrane region" description="Helical" evidence="1">
    <location>
        <begin position="25"/>
        <end position="48"/>
    </location>
</feature>
<evidence type="ECO:0000256" key="1">
    <source>
        <dbReference type="SAM" id="Phobius"/>
    </source>
</evidence>
<dbReference type="Proteomes" id="UP000245647">
    <property type="component" value="Unassembled WGS sequence"/>
</dbReference>
<keyword evidence="1" id="KW-1133">Transmembrane helix</keyword>
<dbReference type="OrthoDB" id="1377355at2"/>
<feature type="transmembrane region" description="Helical" evidence="1">
    <location>
        <begin position="60"/>
        <end position="78"/>
    </location>
</feature>
<gene>
    <name evidence="2" type="ORF">DDR33_24805</name>
</gene>
<evidence type="ECO:0000313" key="2">
    <source>
        <dbReference type="EMBL" id="PWG77955.1"/>
    </source>
</evidence>
<sequence length="152" mass="18308">MRIYNYLLFRIYRFYTDTIKEETGLLMTVASLSTLFLSFNIYTIYSFLTYKGLFNDIIPGKYYVLIPMAIIWLLNYFIFVRGEQFLEYNFKKDVKGGILIVLYILITAVSFIIVANFNREKIFKHQQPEVTEQVEQRQSLEGKVRKWWRDTF</sequence>
<dbReference type="RefSeq" id="WP_109418478.1">
    <property type="nucleotide sequence ID" value="NZ_QEAS01000050.1"/>
</dbReference>
<organism evidence="2 3">
    <name type="scientific">Pararcticibacter amylolyticus</name>
    <dbReference type="NCBI Taxonomy" id="2173175"/>
    <lineage>
        <taxon>Bacteria</taxon>
        <taxon>Pseudomonadati</taxon>
        <taxon>Bacteroidota</taxon>
        <taxon>Sphingobacteriia</taxon>
        <taxon>Sphingobacteriales</taxon>
        <taxon>Sphingobacteriaceae</taxon>
        <taxon>Pararcticibacter</taxon>
    </lineage>
</organism>
<keyword evidence="1" id="KW-0472">Membrane</keyword>
<comment type="caution">
    <text evidence="2">The sequence shown here is derived from an EMBL/GenBank/DDBJ whole genome shotgun (WGS) entry which is preliminary data.</text>
</comment>
<reference evidence="2 3" key="1">
    <citation type="submission" date="2018-04" db="EMBL/GenBank/DDBJ databases">
        <title>Pedobacter chongqingensis sp. nov., isolated from a rottenly hemp rope.</title>
        <authorList>
            <person name="Cai Y."/>
        </authorList>
    </citation>
    <scope>NUCLEOTIDE SEQUENCE [LARGE SCALE GENOMIC DNA]</scope>
    <source>
        <strain evidence="2 3">FJ4-8</strain>
    </source>
</reference>
<keyword evidence="3" id="KW-1185">Reference proteome</keyword>
<evidence type="ECO:0000313" key="3">
    <source>
        <dbReference type="Proteomes" id="UP000245647"/>
    </source>
</evidence>
<name>A0A2U2P9D7_9SPHI</name>
<feature type="transmembrane region" description="Helical" evidence="1">
    <location>
        <begin position="98"/>
        <end position="117"/>
    </location>
</feature>
<dbReference type="AlphaFoldDB" id="A0A2U2P9D7"/>
<keyword evidence="1" id="KW-0812">Transmembrane</keyword>
<accession>A0A2U2P9D7</accession>
<proteinExistence type="predicted"/>